<gene>
    <name evidence="2" type="ORF">GRJ2_001590000</name>
</gene>
<protein>
    <submittedName>
        <fullName evidence="2">Uncharacterized protein</fullName>
    </submittedName>
</protein>
<dbReference type="AlphaFoldDB" id="A0ABC9X3B3"/>
<evidence type="ECO:0000313" key="3">
    <source>
        <dbReference type="Proteomes" id="UP001623348"/>
    </source>
</evidence>
<name>A0ABC9X3B3_GRUJA</name>
<accession>A0ABC9X3B3</accession>
<proteinExistence type="predicted"/>
<comment type="caution">
    <text evidence="2">The sequence shown here is derived from an EMBL/GenBank/DDBJ whole genome shotgun (WGS) entry which is preliminary data.</text>
</comment>
<reference evidence="2 3" key="1">
    <citation type="submission" date="2024-06" db="EMBL/GenBank/DDBJ databases">
        <title>The draft genome of Grus japonensis, version 3.</title>
        <authorList>
            <person name="Nabeshima K."/>
            <person name="Suzuki S."/>
            <person name="Onuma M."/>
        </authorList>
    </citation>
    <scope>NUCLEOTIDE SEQUENCE [LARGE SCALE GENOMIC DNA]</scope>
    <source>
        <strain evidence="2 3">451A</strain>
    </source>
</reference>
<keyword evidence="1" id="KW-0732">Signal</keyword>
<dbReference type="Proteomes" id="UP001623348">
    <property type="component" value="Unassembled WGS sequence"/>
</dbReference>
<evidence type="ECO:0000313" key="2">
    <source>
        <dbReference type="EMBL" id="GAB0191247.1"/>
    </source>
</evidence>
<dbReference type="InterPro" id="IPR043502">
    <property type="entry name" value="DNA/RNA_pol_sf"/>
</dbReference>
<dbReference type="SUPFAM" id="SSF56672">
    <property type="entry name" value="DNA/RNA polymerases"/>
    <property type="match status" value="1"/>
</dbReference>
<sequence>MLSLMRLLLLLSSTQPQPVWTAVLPWQCQLGPQADVICKLNESMLHHLLWVIDKDVQQHRSQGRPCCALIVTRTALSGPSHVLPICLATQPDCSDLPWTVRDSVESPVTVEKKNDFKRGPEQRQAFEQIKQEIVHAVALGPVQAGPDVKNVLYTTSGENGPTWSLWQKAPGETRGRPLGFWSRGYRGVLHDTAEGEGESSQFAEVVFKKGKNEDPGNYRPVSLTSIPGKMMEQLSLGVINKRRIRLSGVVNMDSPRGNHA</sequence>
<organism evidence="2 3">
    <name type="scientific">Grus japonensis</name>
    <name type="common">Japanese crane</name>
    <name type="synonym">Red-crowned crane</name>
    <dbReference type="NCBI Taxonomy" id="30415"/>
    <lineage>
        <taxon>Eukaryota</taxon>
        <taxon>Metazoa</taxon>
        <taxon>Chordata</taxon>
        <taxon>Craniata</taxon>
        <taxon>Vertebrata</taxon>
        <taxon>Euteleostomi</taxon>
        <taxon>Archelosauria</taxon>
        <taxon>Archosauria</taxon>
        <taxon>Dinosauria</taxon>
        <taxon>Saurischia</taxon>
        <taxon>Theropoda</taxon>
        <taxon>Coelurosauria</taxon>
        <taxon>Aves</taxon>
        <taxon>Neognathae</taxon>
        <taxon>Neoaves</taxon>
        <taxon>Gruiformes</taxon>
        <taxon>Gruidae</taxon>
        <taxon>Grus</taxon>
    </lineage>
</organism>
<feature type="chain" id="PRO_5044867212" evidence="1">
    <location>
        <begin position="22"/>
        <end position="260"/>
    </location>
</feature>
<feature type="signal peptide" evidence="1">
    <location>
        <begin position="1"/>
        <end position="21"/>
    </location>
</feature>
<evidence type="ECO:0000256" key="1">
    <source>
        <dbReference type="SAM" id="SignalP"/>
    </source>
</evidence>
<dbReference type="EMBL" id="BAAFJT010000005">
    <property type="protein sequence ID" value="GAB0191247.1"/>
    <property type="molecule type" value="Genomic_DNA"/>
</dbReference>
<keyword evidence="3" id="KW-1185">Reference proteome</keyword>